<keyword evidence="1" id="KW-0378">Hydrolase</keyword>
<keyword evidence="2" id="KW-0442">Lipid degradation</keyword>
<evidence type="ECO:0000259" key="5">
    <source>
        <dbReference type="Pfam" id="PF12740"/>
    </source>
</evidence>
<evidence type="ECO:0000256" key="1">
    <source>
        <dbReference type="ARBA" id="ARBA00022801"/>
    </source>
</evidence>
<keyword evidence="4" id="KW-0732">Signal</keyword>
<feature type="domain" description="PET hydrolase/cutinase-like" evidence="5">
    <location>
        <begin position="124"/>
        <end position="295"/>
    </location>
</feature>
<gene>
    <name evidence="6" type="ORF">GON03_08145</name>
</gene>
<reference evidence="6 7" key="1">
    <citation type="submission" date="2019-12" db="EMBL/GenBank/DDBJ databases">
        <authorList>
            <person name="Huq M.A."/>
        </authorList>
    </citation>
    <scope>NUCLEOTIDE SEQUENCE [LARGE SCALE GENOMIC DNA]</scope>
    <source>
        <strain evidence="6 7">MAH-18</strain>
    </source>
</reference>
<name>A0A6L6XPT2_9ACTN</name>
<dbReference type="SUPFAM" id="SSF53474">
    <property type="entry name" value="alpha/beta-Hydrolases"/>
    <property type="match status" value="1"/>
</dbReference>
<evidence type="ECO:0000313" key="6">
    <source>
        <dbReference type="EMBL" id="MVQ49150.1"/>
    </source>
</evidence>
<keyword evidence="3" id="KW-0443">Lipid metabolism</keyword>
<dbReference type="EMBL" id="WSEK01000004">
    <property type="protein sequence ID" value="MVQ49150.1"/>
    <property type="molecule type" value="Genomic_DNA"/>
</dbReference>
<dbReference type="InterPro" id="IPR041127">
    <property type="entry name" value="PET_hydrolase/cutinase-like"/>
</dbReference>
<dbReference type="Proteomes" id="UP000473525">
    <property type="component" value="Unassembled WGS sequence"/>
</dbReference>
<dbReference type="Pfam" id="PF12740">
    <property type="entry name" value="PETase"/>
    <property type="match status" value="1"/>
</dbReference>
<feature type="chain" id="PRO_5026917989" description="PET hydrolase/cutinase-like domain-containing protein" evidence="4">
    <location>
        <begin position="27"/>
        <end position="382"/>
    </location>
</feature>
<evidence type="ECO:0000256" key="3">
    <source>
        <dbReference type="ARBA" id="ARBA00023098"/>
    </source>
</evidence>
<dbReference type="InterPro" id="IPR029058">
    <property type="entry name" value="AB_hydrolase_fold"/>
</dbReference>
<proteinExistence type="predicted"/>
<dbReference type="PANTHER" id="PTHR10272">
    <property type="entry name" value="PLATELET-ACTIVATING FACTOR ACETYLHYDROLASE"/>
    <property type="match status" value="1"/>
</dbReference>
<keyword evidence="7" id="KW-1185">Reference proteome</keyword>
<accession>A0A6L6XPT2</accession>
<dbReference type="AlphaFoldDB" id="A0A6L6XPT2"/>
<dbReference type="Gene3D" id="3.40.50.1820">
    <property type="entry name" value="alpha/beta hydrolase"/>
    <property type="match status" value="1"/>
</dbReference>
<evidence type="ECO:0000256" key="2">
    <source>
        <dbReference type="ARBA" id="ARBA00022963"/>
    </source>
</evidence>
<dbReference type="RefSeq" id="WP_157341669.1">
    <property type="nucleotide sequence ID" value="NZ_WSEK01000004.1"/>
</dbReference>
<evidence type="ECO:0000256" key="4">
    <source>
        <dbReference type="SAM" id="SignalP"/>
    </source>
</evidence>
<evidence type="ECO:0000313" key="7">
    <source>
        <dbReference type="Proteomes" id="UP000473525"/>
    </source>
</evidence>
<dbReference type="GO" id="GO:0016042">
    <property type="term" value="P:lipid catabolic process"/>
    <property type="evidence" value="ECO:0007669"/>
    <property type="project" value="UniProtKB-KW"/>
</dbReference>
<sequence>MTTLRRAALAGLSLALVATVAPVASAAGPRPAAPGGDHVPAVKHLGPKSFTKRGPFRVGETTLALPGNKAPVEVWYPARPAEVAGKPAAEYDLVDWLPQAVQALLPAGASVSYPTGGVRGVPVAPGRFPLVVFSHGYAGFRDQSTFLTSWLATWGFVVAAPDHASRDLTAVLGGADGSTTDVGDLRATITLMTKESASRRSRFHDHVDTTRVGALGHSAGGAAVVELAAVDRRVSTYIAMAGASTDRLPRVPGLILAGNADGIVSLAKLKTAYAALHGPKRLVVLAKAGHHAFSDLCEVGAGQGGLLEVADMLGFEVPAPLRGLATDGCEPPALSPTTSWPAVRQATVAQLRYVFGFDRTPAALSGLRAAFPGVVASSAVGR</sequence>
<dbReference type="PANTHER" id="PTHR10272:SF0">
    <property type="entry name" value="PLATELET-ACTIVATING FACTOR ACETYLHYDROLASE"/>
    <property type="match status" value="1"/>
</dbReference>
<dbReference type="GO" id="GO:0003847">
    <property type="term" value="F:1-alkyl-2-acetylglycerophosphocholine esterase activity"/>
    <property type="evidence" value="ECO:0007669"/>
    <property type="project" value="TreeGrafter"/>
</dbReference>
<feature type="signal peptide" evidence="4">
    <location>
        <begin position="1"/>
        <end position="26"/>
    </location>
</feature>
<protein>
    <recommendedName>
        <fullName evidence="5">PET hydrolase/cutinase-like domain-containing protein</fullName>
    </recommendedName>
</protein>
<organism evidence="6 7">
    <name type="scientific">Nocardioides agri</name>
    <dbReference type="NCBI Taxonomy" id="2682843"/>
    <lineage>
        <taxon>Bacteria</taxon>
        <taxon>Bacillati</taxon>
        <taxon>Actinomycetota</taxon>
        <taxon>Actinomycetes</taxon>
        <taxon>Propionibacteriales</taxon>
        <taxon>Nocardioidaceae</taxon>
        <taxon>Nocardioides</taxon>
    </lineage>
</organism>
<comment type="caution">
    <text evidence="6">The sequence shown here is derived from an EMBL/GenBank/DDBJ whole genome shotgun (WGS) entry which is preliminary data.</text>
</comment>